<feature type="transmembrane region" description="Helical" evidence="1">
    <location>
        <begin position="121"/>
        <end position="138"/>
    </location>
</feature>
<dbReference type="KEGG" id="lrug:AB8B22_08610"/>
<name>A0AB39VGP9_9FUSO</name>
<dbReference type="EMBL" id="CP165644">
    <property type="protein sequence ID" value="XDU66465.1"/>
    <property type="molecule type" value="Genomic_DNA"/>
</dbReference>
<reference evidence="2" key="1">
    <citation type="submission" date="2024-07" db="EMBL/GenBank/DDBJ databases">
        <authorList>
            <person name="Li X.-J."/>
            <person name="Wang X."/>
        </authorList>
    </citation>
    <scope>NUCLEOTIDE SEQUENCE</scope>
    <source>
        <strain evidence="2">HSP-334</strain>
    </source>
</reference>
<evidence type="ECO:0000313" key="2">
    <source>
        <dbReference type="EMBL" id="XDU66465.1"/>
    </source>
</evidence>
<evidence type="ECO:0008006" key="3">
    <source>
        <dbReference type="Google" id="ProtNLM"/>
    </source>
</evidence>
<gene>
    <name evidence="2" type="ORF">AB8B22_08610</name>
</gene>
<dbReference type="RefSeq" id="WP_369710808.1">
    <property type="nucleotide sequence ID" value="NZ_CP165644.1"/>
</dbReference>
<protein>
    <recommendedName>
        <fullName evidence="3">VanZ-like domain-containing protein</fullName>
    </recommendedName>
</protein>
<dbReference type="AlphaFoldDB" id="A0AB39VGP9"/>
<accession>A0AB39VGP9</accession>
<keyword evidence="1" id="KW-0812">Transmembrane</keyword>
<evidence type="ECO:0000256" key="1">
    <source>
        <dbReference type="SAM" id="Phobius"/>
    </source>
</evidence>
<proteinExistence type="predicted"/>
<keyword evidence="1" id="KW-1133">Transmembrane helix</keyword>
<feature type="transmembrane region" description="Helical" evidence="1">
    <location>
        <begin position="15"/>
        <end position="32"/>
    </location>
</feature>
<keyword evidence="1" id="KW-0472">Membrane</keyword>
<organism evidence="2">
    <name type="scientific">Leptotrichia rugosa</name>
    <dbReference type="NCBI Taxonomy" id="3239302"/>
    <lineage>
        <taxon>Bacteria</taxon>
        <taxon>Fusobacteriati</taxon>
        <taxon>Fusobacteriota</taxon>
        <taxon>Fusobacteriia</taxon>
        <taxon>Fusobacteriales</taxon>
        <taxon>Leptotrichiaceae</taxon>
        <taxon>Leptotrichia</taxon>
    </lineage>
</organism>
<sequence length="147" mass="17788">MKVNKFLKTGNGEKIIHVFLSIFAGSMIYILFREKNLLMFKWFKFLKLDFIINFLRDNFYKYRIYIPKSVLFSLPDALWVYSFTMFLSIYFKNRIMLSSIFAGSIITEILQLWFVTGTFDIYDVIYMFVLYLIAMYFIKKIEVEEKI</sequence>